<dbReference type="NCBIfam" id="TIGR01214">
    <property type="entry name" value="rmlD"/>
    <property type="match status" value="1"/>
</dbReference>
<proteinExistence type="inferred from homology"/>
<dbReference type="Pfam" id="PF04321">
    <property type="entry name" value="RmlD_sub_bind"/>
    <property type="match status" value="1"/>
</dbReference>
<dbReference type="GO" id="GO:0005829">
    <property type="term" value="C:cytosol"/>
    <property type="evidence" value="ECO:0007669"/>
    <property type="project" value="TreeGrafter"/>
</dbReference>
<evidence type="ECO:0000256" key="1">
    <source>
        <dbReference type="ARBA" id="ARBA00010944"/>
    </source>
</evidence>
<protein>
    <recommendedName>
        <fullName evidence="2">dTDP-4-dehydrorhamnose reductase</fullName>
        <ecNumber evidence="2">1.1.1.133</ecNumber>
    </recommendedName>
</protein>
<dbReference type="InterPro" id="IPR029903">
    <property type="entry name" value="RmlD-like-bd"/>
</dbReference>
<organism evidence="4 5">
    <name type="scientific">Candidatus Berkelbacteria bacterium Athens1014_28</name>
    <dbReference type="NCBI Taxonomy" id="2017145"/>
    <lineage>
        <taxon>Bacteria</taxon>
        <taxon>Candidatus Berkelbacteria</taxon>
    </lineage>
</organism>
<comment type="caution">
    <text evidence="4">The sequence shown here is derived from an EMBL/GenBank/DDBJ whole genome shotgun (WGS) entry which is preliminary data.</text>
</comment>
<reference evidence="4 5" key="1">
    <citation type="submission" date="2017-07" db="EMBL/GenBank/DDBJ databases">
        <title>Mechanisms for carbon and nitrogen cycling indicate functional differentiation within the Candidate Phyla Radiation.</title>
        <authorList>
            <person name="Danczak R.E."/>
            <person name="Johnston M.D."/>
            <person name="Kenah C."/>
            <person name="Slattery M."/>
            <person name="Wrighton K.C."/>
            <person name="Wilkins M.J."/>
        </authorList>
    </citation>
    <scope>NUCLEOTIDE SEQUENCE [LARGE SCALE GENOMIC DNA]</scope>
    <source>
        <strain evidence="4">Athens1014_28</strain>
    </source>
</reference>
<sequence>MKILIAGANGQLGTTLQKVFAGDELILTDSDNLDITDKLAVENFVDEKKPDLIINAAAYTAVDKAEVEKELAQKINVDGAKNLALAAKKIGALIIHISTDFVFDGKKGTPYVETDQPNPLSIYGETKYQSELAVSKNADKFYIFRTSWLFSEFGKNFVKTMIKLGREKDQIKVVNDQIGSPTYAFDLAETMKKIIELQPKFGLYHFSNSGSCSWFDFAKKIIELSDGGAKVLPQTSSEFAAGRSEPTAIRPAYSVLNCKKIEKLGIFRRPWKNALEECVNKILTNE</sequence>
<comment type="similarity">
    <text evidence="1 2">Belongs to the dTDP-4-dehydrorhamnose reductase family.</text>
</comment>
<dbReference type="EC" id="1.1.1.133" evidence="2"/>
<feature type="domain" description="RmlD-like substrate binding" evidence="3">
    <location>
        <begin position="1"/>
        <end position="282"/>
    </location>
</feature>
<dbReference type="Gene3D" id="3.90.25.10">
    <property type="entry name" value="UDP-galactose 4-epimerase, domain 1"/>
    <property type="match status" value="1"/>
</dbReference>
<dbReference type="InterPro" id="IPR036291">
    <property type="entry name" value="NAD(P)-bd_dom_sf"/>
</dbReference>
<name>A0A554LLA6_9BACT</name>
<dbReference type="SUPFAM" id="SSF51735">
    <property type="entry name" value="NAD(P)-binding Rossmann-fold domains"/>
    <property type="match status" value="1"/>
</dbReference>
<dbReference type="EMBL" id="VMGN01000035">
    <property type="protein sequence ID" value="TSC93647.1"/>
    <property type="molecule type" value="Genomic_DNA"/>
</dbReference>
<dbReference type="PANTHER" id="PTHR10491:SF4">
    <property type="entry name" value="METHIONINE ADENOSYLTRANSFERASE 2 SUBUNIT BETA"/>
    <property type="match status" value="1"/>
</dbReference>
<comment type="pathway">
    <text evidence="2">Carbohydrate biosynthesis; dTDP-L-rhamnose biosynthesis.</text>
</comment>
<evidence type="ECO:0000259" key="3">
    <source>
        <dbReference type="Pfam" id="PF04321"/>
    </source>
</evidence>
<keyword evidence="2" id="KW-0560">Oxidoreductase</keyword>
<dbReference type="InterPro" id="IPR005913">
    <property type="entry name" value="dTDP_dehydrorham_reduct"/>
</dbReference>
<evidence type="ECO:0000313" key="5">
    <source>
        <dbReference type="Proteomes" id="UP000316495"/>
    </source>
</evidence>
<dbReference type="GO" id="GO:0019305">
    <property type="term" value="P:dTDP-rhamnose biosynthetic process"/>
    <property type="evidence" value="ECO:0007669"/>
    <property type="project" value="UniProtKB-UniPathway"/>
</dbReference>
<accession>A0A554LLA6</accession>
<evidence type="ECO:0000313" key="4">
    <source>
        <dbReference type="EMBL" id="TSC93647.1"/>
    </source>
</evidence>
<evidence type="ECO:0000256" key="2">
    <source>
        <dbReference type="RuleBase" id="RU364082"/>
    </source>
</evidence>
<comment type="function">
    <text evidence="2">Catalyzes the reduction of dTDP-6-deoxy-L-lyxo-4-hexulose to yield dTDP-L-rhamnose.</text>
</comment>
<gene>
    <name evidence="4" type="ORF">Athens101428_603</name>
</gene>
<dbReference type="GO" id="GO:0008831">
    <property type="term" value="F:dTDP-4-dehydrorhamnose reductase activity"/>
    <property type="evidence" value="ECO:0007669"/>
    <property type="project" value="UniProtKB-EC"/>
</dbReference>
<dbReference type="Proteomes" id="UP000316495">
    <property type="component" value="Unassembled WGS sequence"/>
</dbReference>
<dbReference type="CDD" id="cd05254">
    <property type="entry name" value="dTDP_HR_like_SDR_e"/>
    <property type="match status" value="1"/>
</dbReference>
<keyword evidence="2" id="KW-0521">NADP</keyword>
<dbReference type="UniPathway" id="UPA00124"/>
<dbReference type="AlphaFoldDB" id="A0A554LLA6"/>
<dbReference type="PANTHER" id="PTHR10491">
    <property type="entry name" value="DTDP-4-DEHYDRORHAMNOSE REDUCTASE"/>
    <property type="match status" value="1"/>
</dbReference>
<dbReference type="Gene3D" id="3.40.50.720">
    <property type="entry name" value="NAD(P)-binding Rossmann-like Domain"/>
    <property type="match status" value="1"/>
</dbReference>